<keyword evidence="12" id="KW-1185">Reference proteome</keyword>
<feature type="domain" description="G-protein coupled receptors family 1 profile" evidence="10">
    <location>
        <begin position="1"/>
        <end position="184"/>
    </location>
</feature>
<keyword evidence="2 9" id="KW-0812">Transmembrane</keyword>
<evidence type="ECO:0000256" key="3">
    <source>
        <dbReference type="ARBA" id="ARBA00022989"/>
    </source>
</evidence>
<dbReference type="Proteomes" id="UP000192578">
    <property type="component" value="Unassembled WGS sequence"/>
</dbReference>
<dbReference type="SUPFAM" id="SSF81321">
    <property type="entry name" value="Family A G protein-coupled receptor-like"/>
    <property type="match status" value="1"/>
</dbReference>
<feature type="transmembrane region" description="Helical" evidence="9">
    <location>
        <begin position="28"/>
        <end position="49"/>
    </location>
</feature>
<dbReference type="GO" id="GO:0008528">
    <property type="term" value="F:G protein-coupled peptide receptor activity"/>
    <property type="evidence" value="ECO:0007669"/>
    <property type="project" value="InterPro"/>
</dbReference>
<protein>
    <recommendedName>
        <fullName evidence="10">G-protein coupled receptors family 1 profile domain-containing protein</fullName>
    </recommendedName>
</protein>
<evidence type="ECO:0000313" key="12">
    <source>
        <dbReference type="Proteomes" id="UP000192578"/>
    </source>
</evidence>
<dbReference type="PANTHER" id="PTHR24243:SF208">
    <property type="entry name" value="PYROKININ-1 RECEPTOR"/>
    <property type="match status" value="1"/>
</dbReference>
<name>A0A9X6NMB3_HYPEX</name>
<evidence type="ECO:0000256" key="9">
    <source>
        <dbReference type="SAM" id="Phobius"/>
    </source>
</evidence>
<keyword evidence="6" id="KW-0675">Receptor</keyword>
<keyword evidence="3 9" id="KW-1133">Transmembrane helix</keyword>
<keyword evidence="7" id="KW-0807">Transducer</keyword>
<feature type="transmembrane region" description="Helical" evidence="9">
    <location>
        <begin position="164"/>
        <end position="186"/>
    </location>
</feature>
<evidence type="ECO:0000256" key="8">
    <source>
        <dbReference type="SAM" id="MobiDB-lite"/>
    </source>
</evidence>
<accession>A0A9X6NMB3</accession>
<feature type="compositionally biased region" description="Polar residues" evidence="8">
    <location>
        <begin position="203"/>
        <end position="217"/>
    </location>
</feature>
<gene>
    <name evidence="11" type="ORF">BV898_19879</name>
</gene>
<organism evidence="11 12">
    <name type="scientific">Hypsibius exemplaris</name>
    <name type="common">Freshwater tardigrade</name>
    <dbReference type="NCBI Taxonomy" id="2072580"/>
    <lineage>
        <taxon>Eukaryota</taxon>
        <taxon>Metazoa</taxon>
        <taxon>Ecdysozoa</taxon>
        <taxon>Tardigrada</taxon>
        <taxon>Eutardigrada</taxon>
        <taxon>Parachela</taxon>
        <taxon>Hypsibioidea</taxon>
        <taxon>Hypsibiidae</taxon>
        <taxon>Hypsibius</taxon>
    </lineage>
</organism>
<proteinExistence type="predicted"/>
<evidence type="ECO:0000313" key="11">
    <source>
        <dbReference type="EMBL" id="OWA55493.1"/>
    </source>
</evidence>
<dbReference type="InterPro" id="IPR019427">
    <property type="entry name" value="7TM_GPCR_serpentine_rcpt_Srw"/>
</dbReference>
<keyword evidence="5 9" id="KW-0472">Membrane</keyword>
<feature type="region of interest" description="Disordered" evidence="8">
    <location>
        <begin position="201"/>
        <end position="234"/>
    </location>
</feature>
<dbReference type="Pfam" id="PF10324">
    <property type="entry name" value="7TM_GPCR_Srw"/>
    <property type="match status" value="1"/>
</dbReference>
<evidence type="ECO:0000259" key="10">
    <source>
        <dbReference type="PROSITE" id="PS50262"/>
    </source>
</evidence>
<dbReference type="PROSITE" id="PS50262">
    <property type="entry name" value="G_PROTEIN_RECEP_F1_2"/>
    <property type="match status" value="1"/>
</dbReference>
<feature type="transmembrane region" description="Helical" evidence="9">
    <location>
        <begin position="122"/>
        <end position="144"/>
    </location>
</feature>
<evidence type="ECO:0000256" key="5">
    <source>
        <dbReference type="ARBA" id="ARBA00023136"/>
    </source>
</evidence>
<evidence type="ECO:0000256" key="7">
    <source>
        <dbReference type="ARBA" id="ARBA00023224"/>
    </source>
</evidence>
<sequence>TLVVFSVERLLCTLNPLRFLNVFTLKRALYTELLIIILCLLWNSAYIAIFNQKELPLLLETWNATMTKVDVISCVCIWLTLLVTNILLIKAMTKHARARQAMVSESVRGSSGRTSKSRTSSVLLLCSAIIYSVTQFPFLVYNLLTMAEEPPHCWINIPTKTVAFALVFGGNLSILGYTIDFFVFYLSSTGFRRQVRSLFAPSHGSTGRSSTFSASDDNSCKRSLQPRVVSRKLP</sequence>
<dbReference type="AlphaFoldDB" id="A0A9X6NMB3"/>
<dbReference type="EMBL" id="MTYJ01000858">
    <property type="protein sequence ID" value="OWA55493.1"/>
    <property type="molecule type" value="Genomic_DNA"/>
</dbReference>
<evidence type="ECO:0000256" key="1">
    <source>
        <dbReference type="ARBA" id="ARBA00004141"/>
    </source>
</evidence>
<feature type="non-terminal residue" evidence="11">
    <location>
        <position position="1"/>
    </location>
</feature>
<evidence type="ECO:0000256" key="4">
    <source>
        <dbReference type="ARBA" id="ARBA00023040"/>
    </source>
</evidence>
<dbReference type="GO" id="GO:0016020">
    <property type="term" value="C:membrane"/>
    <property type="evidence" value="ECO:0007669"/>
    <property type="project" value="UniProtKB-SubCell"/>
</dbReference>
<comment type="subcellular location">
    <subcellularLocation>
        <location evidence="1">Membrane</location>
        <topology evidence="1">Multi-pass membrane protein</topology>
    </subcellularLocation>
</comment>
<evidence type="ECO:0000256" key="6">
    <source>
        <dbReference type="ARBA" id="ARBA00023170"/>
    </source>
</evidence>
<comment type="caution">
    <text evidence="11">The sequence shown here is derived from an EMBL/GenBank/DDBJ whole genome shotgun (WGS) entry which is preliminary data.</text>
</comment>
<evidence type="ECO:0000256" key="2">
    <source>
        <dbReference type="ARBA" id="ARBA00022692"/>
    </source>
</evidence>
<reference evidence="12" key="1">
    <citation type="submission" date="2017-01" db="EMBL/GenBank/DDBJ databases">
        <title>Comparative genomics of anhydrobiosis in the tardigrade Hypsibius dujardini.</title>
        <authorList>
            <person name="Yoshida Y."/>
            <person name="Koutsovoulos G."/>
            <person name="Laetsch D."/>
            <person name="Stevens L."/>
            <person name="Kumar S."/>
            <person name="Horikawa D."/>
            <person name="Ishino K."/>
            <person name="Komine S."/>
            <person name="Tomita M."/>
            <person name="Blaxter M."/>
            <person name="Arakawa K."/>
        </authorList>
    </citation>
    <scope>NUCLEOTIDE SEQUENCE [LARGE SCALE GENOMIC DNA]</scope>
    <source>
        <strain evidence="12">Z151</strain>
    </source>
</reference>
<dbReference type="Gene3D" id="1.20.1070.10">
    <property type="entry name" value="Rhodopsin 7-helix transmembrane proteins"/>
    <property type="match status" value="1"/>
</dbReference>
<feature type="transmembrane region" description="Helical" evidence="9">
    <location>
        <begin position="69"/>
        <end position="89"/>
    </location>
</feature>
<keyword evidence="4" id="KW-0297">G-protein coupled receptor</keyword>
<dbReference type="PANTHER" id="PTHR24243">
    <property type="entry name" value="G-PROTEIN COUPLED RECEPTOR"/>
    <property type="match status" value="1"/>
</dbReference>
<dbReference type="InterPro" id="IPR017452">
    <property type="entry name" value="GPCR_Rhodpsn_7TM"/>
</dbReference>